<feature type="domain" description="Bacterial sugar transferase" evidence="2">
    <location>
        <begin position="2"/>
        <end position="176"/>
    </location>
</feature>
<sequence length="205" mass="23061">MKRIFDVVVSSVGLLLLAVPLLILICAVRWELGTPVFFRQVRPGLHGRSFQILKFRTMTGARGADGELLPDPDRLTRFGAFLRSTSLDELPELWNVLKGDMSLVGPRPLLVEYLPLYSPEQARRHDVRPGITGLAQISGRNAISWEEKFRLDVWYVDHVSVWLDIVILWRTVNKVLARDGISAAGEFSAPRFRGSKQRAADVDVA</sequence>
<keyword evidence="3" id="KW-0808">Transferase</keyword>
<dbReference type="Proteomes" id="UP000727654">
    <property type="component" value="Unassembled WGS sequence"/>
</dbReference>
<dbReference type="GO" id="GO:0016740">
    <property type="term" value="F:transferase activity"/>
    <property type="evidence" value="ECO:0007669"/>
    <property type="project" value="UniProtKB-KW"/>
</dbReference>
<dbReference type="Pfam" id="PF02397">
    <property type="entry name" value="Bac_transf"/>
    <property type="match status" value="1"/>
</dbReference>
<evidence type="ECO:0000256" key="1">
    <source>
        <dbReference type="ARBA" id="ARBA00006464"/>
    </source>
</evidence>
<dbReference type="PANTHER" id="PTHR30576">
    <property type="entry name" value="COLANIC BIOSYNTHESIS UDP-GLUCOSE LIPID CARRIER TRANSFERASE"/>
    <property type="match status" value="1"/>
</dbReference>
<dbReference type="EMBL" id="CAJZAI010000008">
    <property type="protein sequence ID" value="CAG9177224.1"/>
    <property type="molecule type" value="Genomic_DNA"/>
</dbReference>
<dbReference type="PANTHER" id="PTHR30576:SF8">
    <property type="entry name" value="UNDECAPRENYL-PHOSPHATE GALACTOSE PHOSPHOTRANSFERASE"/>
    <property type="match status" value="1"/>
</dbReference>
<evidence type="ECO:0000313" key="4">
    <source>
        <dbReference type="Proteomes" id="UP000727654"/>
    </source>
</evidence>
<accession>A0ABM8XB23</accession>
<keyword evidence="4" id="KW-1185">Reference proteome</keyword>
<evidence type="ECO:0000313" key="3">
    <source>
        <dbReference type="EMBL" id="CAG9177224.1"/>
    </source>
</evidence>
<comment type="similarity">
    <text evidence="1">Belongs to the bacterial sugar transferase family.</text>
</comment>
<comment type="caution">
    <text evidence="3">The sequence shown here is derived from an EMBL/GenBank/DDBJ whole genome shotgun (WGS) entry which is preliminary data.</text>
</comment>
<proteinExistence type="inferred from homology"/>
<name>A0ABM8XB23_9BURK</name>
<protein>
    <submittedName>
        <fullName evidence="3">Sugar transferase EpsL</fullName>
        <ecNumber evidence="3">2.-.-.-</ecNumber>
    </submittedName>
</protein>
<organism evidence="3 4">
    <name type="scientific">Cupriavidus laharis</name>
    <dbReference type="NCBI Taxonomy" id="151654"/>
    <lineage>
        <taxon>Bacteria</taxon>
        <taxon>Pseudomonadati</taxon>
        <taxon>Pseudomonadota</taxon>
        <taxon>Betaproteobacteria</taxon>
        <taxon>Burkholderiales</taxon>
        <taxon>Burkholderiaceae</taxon>
        <taxon>Cupriavidus</taxon>
    </lineage>
</organism>
<reference evidence="3 4" key="1">
    <citation type="submission" date="2021-08" db="EMBL/GenBank/DDBJ databases">
        <authorList>
            <person name="Peeters C."/>
        </authorList>
    </citation>
    <scope>NUCLEOTIDE SEQUENCE [LARGE SCALE GENOMIC DNA]</scope>
    <source>
        <strain evidence="3 4">LMG 23992</strain>
    </source>
</reference>
<dbReference type="InterPro" id="IPR003362">
    <property type="entry name" value="Bact_transf"/>
</dbReference>
<dbReference type="RefSeq" id="WP_224081016.1">
    <property type="nucleotide sequence ID" value="NZ_CAJZAI010000008.1"/>
</dbReference>
<dbReference type="EC" id="2.-.-.-" evidence="3"/>
<gene>
    <name evidence="3" type="primary">epsL_2</name>
    <name evidence="3" type="ORF">LMG23992_03446</name>
</gene>
<evidence type="ECO:0000259" key="2">
    <source>
        <dbReference type="Pfam" id="PF02397"/>
    </source>
</evidence>